<gene>
    <name evidence="2" type="ORF">VR44_10445</name>
</gene>
<sequence>MTRNVNTARRTDTRLHEASVVSTAAWVAAVAAVVFLWWVIGPEPWLFLAGGGAFILAAMVSSEAGKARKAFEAGMALLGEHPWQVWPCRLEVTGVTGRHRILLLAPDGSAARSYVARVPESVWYGMTDGIGALWVCGDLRFLVVMAQPGGTPLWIAHPEPASAASTAPADPTLIADLARTAGRAAVEDWFT</sequence>
<dbReference type="EMBL" id="JZWV01000232">
    <property type="protein sequence ID" value="KJY35295.1"/>
    <property type="molecule type" value="Genomic_DNA"/>
</dbReference>
<dbReference type="AlphaFoldDB" id="A0A0F4JM63"/>
<comment type="caution">
    <text evidence="2">The sequence shown here is derived from an EMBL/GenBank/DDBJ whole genome shotgun (WGS) entry which is preliminary data.</text>
</comment>
<reference evidence="2 3" key="1">
    <citation type="submission" date="2015-02" db="EMBL/GenBank/DDBJ databases">
        <authorList>
            <person name="Ju K.-S."/>
            <person name="Doroghazi J.R."/>
            <person name="Metcalf W."/>
        </authorList>
    </citation>
    <scope>NUCLEOTIDE SEQUENCE [LARGE SCALE GENOMIC DNA]</scope>
    <source>
        <strain evidence="2 3">NRRL ISP-5550</strain>
    </source>
</reference>
<feature type="transmembrane region" description="Helical" evidence="1">
    <location>
        <begin position="20"/>
        <end position="40"/>
    </location>
</feature>
<dbReference type="Proteomes" id="UP000033551">
    <property type="component" value="Unassembled WGS sequence"/>
</dbReference>
<evidence type="ECO:0000313" key="3">
    <source>
        <dbReference type="Proteomes" id="UP000033551"/>
    </source>
</evidence>
<keyword evidence="1" id="KW-0472">Membrane</keyword>
<accession>A0A0F4JM63</accession>
<dbReference type="PATRIC" id="fig|68223.7.peg.5831"/>
<keyword evidence="1" id="KW-0812">Transmembrane</keyword>
<proteinExistence type="predicted"/>
<keyword evidence="3" id="KW-1185">Reference proteome</keyword>
<feature type="transmembrane region" description="Helical" evidence="1">
    <location>
        <begin position="46"/>
        <end position="65"/>
    </location>
</feature>
<organism evidence="2 3">
    <name type="scientific">Streptomyces katrae</name>
    <dbReference type="NCBI Taxonomy" id="68223"/>
    <lineage>
        <taxon>Bacteria</taxon>
        <taxon>Bacillati</taxon>
        <taxon>Actinomycetota</taxon>
        <taxon>Actinomycetes</taxon>
        <taxon>Kitasatosporales</taxon>
        <taxon>Streptomycetaceae</taxon>
        <taxon>Streptomyces</taxon>
    </lineage>
</organism>
<keyword evidence="1" id="KW-1133">Transmembrane helix</keyword>
<evidence type="ECO:0000256" key="1">
    <source>
        <dbReference type="SAM" id="Phobius"/>
    </source>
</evidence>
<evidence type="ECO:0000313" key="2">
    <source>
        <dbReference type="EMBL" id="KJY35295.1"/>
    </source>
</evidence>
<protein>
    <submittedName>
        <fullName evidence="2">Uncharacterized protein</fullName>
    </submittedName>
</protein>
<name>A0A0F4JM63_9ACTN</name>